<evidence type="ECO:0000256" key="7">
    <source>
        <dbReference type="PIRSR" id="PIRSR602481-1"/>
    </source>
</evidence>
<proteinExistence type="inferred from homology"/>
<dbReference type="RefSeq" id="WP_049245999.1">
    <property type="nucleotide sequence ID" value="NZ_ABMOGV020000014.1"/>
</dbReference>
<dbReference type="GO" id="GO:0003700">
    <property type="term" value="F:DNA-binding transcription factor activity"/>
    <property type="evidence" value="ECO:0007669"/>
    <property type="project" value="InterPro"/>
</dbReference>
<evidence type="ECO:0000313" key="9">
    <source>
        <dbReference type="Proteomes" id="UP000650477"/>
    </source>
</evidence>
<evidence type="ECO:0000256" key="1">
    <source>
        <dbReference type="ARBA" id="ARBA00007957"/>
    </source>
</evidence>
<evidence type="ECO:0000256" key="5">
    <source>
        <dbReference type="ARBA" id="ARBA00023125"/>
    </source>
</evidence>
<dbReference type="Proteomes" id="UP000650477">
    <property type="component" value="Unassembled WGS sequence"/>
</dbReference>
<feature type="binding site" evidence="7">
    <location>
        <position position="146"/>
    </location>
    <ligand>
        <name>Zn(2+)</name>
        <dbReference type="ChEBI" id="CHEBI:29105"/>
    </ligand>
</feature>
<dbReference type="InterPro" id="IPR002481">
    <property type="entry name" value="FUR"/>
</dbReference>
<dbReference type="AlphaFoldDB" id="A0A3S4E7P7"/>
<keyword evidence="5" id="KW-0238">DNA-binding</keyword>
<sequence length="172" mass="19664">MQSVDIQTLLKKAEVLCLSRSVRMTSQRKSILQLIAGQPGAISAYELLDLLRETEPQAKPPTIYRGLEFLLEQGFIHKIESTNSFVMCPHFDKPSHTSVLFICDRCNSVTERDGEAIDSQITQLADAAQFHIRHSVIEAHGYCRPCYDIESCTRRDKCLHDHEHDEPRKRGR</sequence>
<dbReference type="PANTHER" id="PTHR33202">
    <property type="entry name" value="ZINC UPTAKE REGULATION PROTEIN"/>
    <property type="match status" value="1"/>
</dbReference>
<evidence type="ECO:0000256" key="6">
    <source>
        <dbReference type="ARBA" id="ARBA00023163"/>
    </source>
</evidence>
<dbReference type="SUPFAM" id="SSF46785">
    <property type="entry name" value="Winged helix' DNA-binding domain"/>
    <property type="match status" value="1"/>
</dbReference>
<comment type="caution">
    <text evidence="8">The sequence shown here is derived from an EMBL/GenBank/DDBJ whole genome shotgun (WGS) entry which is preliminary data.</text>
</comment>
<evidence type="ECO:0000256" key="3">
    <source>
        <dbReference type="ARBA" id="ARBA00022833"/>
    </source>
</evidence>
<dbReference type="PANTHER" id="PTHR33202:SF6">
    <property type="entry name" value="ZINC UPTAKE REGULATION PROTEIN"/>
    <property type="match status" value="1"/>
</dbReference>
<feature type="binding site" evidence="7">
    <location>
        <position position="103"/>
    </location>
    <ligand>
        <name>Zn(2+)</name>
        <dbReference type="ChEBI" id="CHEBI:29105"/>
    </ligand>
</feature>
<dbReference type="NCBIfam" id="NF008646">
    <property type="entry name" value="PRK11639.1"/>
    <property type="match status" value="1"/>
</dbReference>
<dbReference type="EMBL" id="PKLF01000030">
    <property type="protein sequence ID" value="MBE8614576.1"/>
    <property type="molecule type" value="Genomic_DNA"/>
</dbReference>
<comment type="cofactor">
    <cofactor evidence="7">
        <name>Zn(2+)</name>
        <dbReference type="ChEBI" id="CHEBI:29105"/>
    </cofactor>
    <text evidence="7">Binds 1 zinc ion per subunit.</text>
</comment>
<dbReference type="InterPro" id="IPR036390">
    <property type="entry name" value="WH_DNA-bd_sf"/>
</dbReference>
<dbReference type="GO" id="GO:0000976">
    <property type="term" value="F:transcription cis-regulatory region binding"/>
    <property type="evidence" value="ECO:0007669"/>
    <property type="project" value="TreeGrafter"/>
</dbReference>
<accession>A0A3S4E7P7</accession>
<dbReference type="Pfam" id="PF01475">
    <property type="entry name" value="FUR"/>
    <property type="match status" value="1"/>
</dbReference>
<dbReference type="GO" id="GO:0045892">
    <property type="term" value="P:negative regulation of DNA-templated transcription"/>
    <property type="evidence" value="ECO:0007669"/>
    <property type="project" value="TreeGrafter"/>
</dbReference>
<keyword evidence="7" id="KW-0479">Metal-binding</keyword>
<dbReference type="Gene3D" id="3.30.1490.190">
    <property type="match status" value="1"/>
</dbReference>
<keyword evidence="3 7" id="KW-0862">Zinc</keyword>
<feature type="binding site" evidence="7">
    <location>
        <position position="106"/>
    </location>
    <ligand>
        <name>Zn(2+)</name>
        <dbReference type="ChEBI" id="CHEBI:29105"/>
    </ligand>
</feature>
<evidence type="ECO:0000256" key="4">
    <source>
        <dbReference type="ARBA" id="ARBA00023015"/>
    </source>
</evidence>
<dbReference type="InterPro" id="IPR036388">
    <property type="entry name" value="WH-like_DNA-bd_sf"/>
</dbReference>
<dbReference type="InterPro" id="IPR043135">
    <property type="entry name" value="Fur_C"/>
</dbReference>
<dbReference type="FunFam" id="1.10.10.10:FF:000137">
    <property type="entry name" value="Zinc uptake transcriptional repressor"/>
    <property type="match status" value="1"/>
</dbReference>
<dbReference type="Gene3D" id="1.10.10.10">
    <property type="entry name" value="Winged helix-like DNA-binding domain superfamily/Winged helix DNA-binding domain"/>
    <property type="match status" value="1"/>
</dbReference>
<reference evidence="8" key="1">
    <citation type="submission" date="2017-12" db="EMBL/GenBank/DDBJ databases">
        <title>Genome sequencing and analysis.</title>
        <authorList>
            <person name="Huang Y.-T."/>
        </authorList>
    </citation>
    <scope>NUCLEOTIDE SEQUENCE</scope>
    <source>
        <strain evidence="8">VGH116</strain>
    </source>
</reference>
<evidence type="ECO:0000256" key="2">
    <source>
        <dbReference type="ARBA" id="ARBA00022491"/>
    </source>
</evidence>
<evidence type="ECO:0000313" key="8">
    <source>
        <dbReference type="EMBL" id="MBE8614576.1"/>
    </source>
</evidence>
<name>A0A3S4E7P7_MORMO</name>
<keyword evidence="6" id="KW-0804">Transcription</keyword>
<comment type="similarity">
    <text evidence="1">Belongs to the Fur family.</text>
</comment>
<protein>
    <submittedName>
        <fullName evidence="8">Transcriptional regulator Zur</fullName>
    </submittedName>
</protein>
<dbReference type="GO" id="GO:1900376">
    <property type="term" value="P:regulation of secondary metabolite biosynthetic process"/>
    <property type="evidence" value="ECO:0007669"/>
    <property type="project" value="TreeGrafter"/>
</dbReference>
<keyword evidence="2" id="KW-0678">Repressor</keyword>
<dbReference type="GO" id="GO:0005829">
    <property type="term" value="C:cytosol"/>
    <property type="evidence" value="ECO:0007669"/>
    <property type="project" value="TreeGrafter"/>
</dbReference>
<organism evidence="8 9">
    <name type="scientific">Morganella morganii</name>
    <name type="common">Proteus morganii</name>
    <dbReference type="NCBI Taxonomy" id="582"/>
    <lineage>
        <taxon>Bacteria</taxon>
        <taxon>Pseudomonadati</taxon>
        <taxon>Pseudomonadota</taxon>
        <taxon>Gammaproteobacteria</taxon>
        <taxon>Enterobacterales</taxon>
        <taxon>Morganellaceae</taxon>
        <taxon>Morganella</taxon>
    </lineage>
</organism>
<dbReference type="CDD" id="cd07153">
    <property type="entry name" value="Fur_like"/>
    <property type="match status" value="1"/>
</dbReference>
<dbReference type="GO" id="GO:0008270">
    <property type="term" value="F:zinc ion binding"/>
    <property type="evidence" value="ECO:0007669"/>
    <property type="project" value="TreeGrafter"/>
</dbReference>
<gene>
    <name evidence="8" type="ORF">CYG68_19665</name>
</gene>
<keyword evidence="4" id="KW-0805">Transcription regulation</keyword>
<feature type="binding site" evidence="7">
    <location>
        <position position="143"/>
    </location>
    <ligand>
        <name>Zn(2+)</name>
        <dbReference type="ChEBI" id="CHEBI:29105"/>
    </ligand>
</feature>